<name>A0A317DDJ8_9ACTN</name>
<feature type="domain" description="Carboxyltransferase" evidence="5">
    <location>
        <begin position="2"/>
        <end position="124"/>
    </location>
</feature>
<protein>
    <recommendedName>
        <fullName evidence="5">Carboxyltransferase domain-containing protein</fullName>
    </recommendedName>
</protein>
<dbReference type="PANTHER" id="PTHR43309:SF3">
    <property type="entry name" value="5-OXOPROLINASE SUBUNIT C"/>
    <property type="match status" value="1"/>
</dbReference>
<dbReference type="Pfam" id="PF02626">
    <property type="entry name" value="CT_A_B"/>
    <property type="match status" value="1"/>
</dbReference>
<dbReference type="Proteomes" id="UP000246050">
    <property type="component" value="Unassembled WGS sequence"/>
</dbReference>
<dbReference type="OrthoDB" id="9768696at2"/>
<accession>A0A317DDJ8</accession>
<feature type="region of interest" description="Disordered" evidence="4">
    <location>
        <begin position="129"/>
        <end position="152"/>
    </location>
</feature>
<dbReference type="Gene3D" id="2.40.100.10">
    <property type="entry name" value="Cyclophilin-like"/>
    <property type="match status" value="1"/>
</dbReference>
<keyword evidence="1" id="KW-0547">Nucleotide-binding</keyword>
<sequence>MTVRVLLGPRTDWFTATRPGILATGRCVVTTLRSRVGIRLDGSALLRRISAERRSEGVVLGAVQVPAAGTPVIFLADHPAMGGYSVIGVVHPDDLPLAPRPGHTGAVQPCAFRFHPVYKEGPRLTVVGGGPLLHPPSKGSVRTGAPVTRRSR</sequence>
<dbReference type="InterPro" id="IPR029000">
    <property type="entry name" value="Cyclophilin-like_dom_sf"/>
</dbReference>
<evidence type="ECO:0000313" key="7">
    <source>
        <dbReference type="Proteomes" id="UP000246050"/>
    </source>
</evidence>
<comment type="caution">
    <text evidence="6">The sequence shown here is derived from an EMBL/GenBank/DDBJ whole genome shotgun (WGS) entry which is preliminary data.</text>
</comment>
<dbReference type="EMBL" id="QGKS01000279">
    <property type="protein sequence ID" value="PWR12909.1"/>
    <property type="molecule type" value="Genomic_DNA"/>
</dbReference>
<gene>
    <name evidence="6" type="ORF">DKT69_22550</name>
</gene>
<dbReference type="InterPro" id="IPR003778">
    <property type="entry name" value="CT_A_B"/>
</dbReference>
<evidence type="ECO:0000313" key="6">
    <source>
        <dbReference type="EMBL" id="PWR12909.1"/>
    </source>
</evidence>
<evidence type="ECO:0000256" key="3">
    <source>
        <dbReference type="ARBA" id="ARBA00022840"/>
    </source>
</evidence>
<dbReference type="GO" id="GO:0016787">
    <property type="term" value="F:hydrolase activity"/>
    <property type="evidence" value="ECO:0007669"/>
    <property type="project" value="UniProtKB-KW"/>
</dbReference>
<evidence type="ECO:0000256" key="1">
    <source>
        <dbReference type="ARBA" id="ARBA00022741"/>
    </source>
</evidence>
<evidence type="ECO:0000259" key="5">
    <source>
        <dbReference type="SMART" id="SM00797"/>
    </source>
</evidence>
<keyword evidence="2" id="KW-0378">Hydrolase</keyword>
<evidence type="ECO:0000256" key="4">
    <source>
        <dbReference type="SAM" id="MobiDB-lite"/>
    </source>
</evidence>
<dbReference type="PANTHER" id="PTHR43309">
    <property type="entry name" value="5-OXOPROLINASE SUBUNIT C"/>
    <property type="match status" value="1"/>
</dbReference>
<keyword evidence="3" id="KW-0067">ATP-binding</keyword>
<dbReference type="SMART" id="SM00797">
    <property type="entry name" value="AHS2"/>
    <property type="match status" value="1"/>
</dbReference>
<evidence type="ECO:0000256" key="2">
    <source>
        <dbReference type="ARBA" id="ARBA00022801"/>
    </source>
</evidence>
<dbReference type="InterPro" id="IPR052708">
    <property type="entry name" value="PxpC"/>
</dbReference>
<organism evidence="6 7">
    <name type="scientific">Micromonospora sicca</name>
    <dbReference type="NCBI Taxonomy" id="2202420"/>
    <lineage>
        <taxon>Bacteria</taxon>
        <taxon>Bacillati</taxon>
        <taxon>Actinomycetota</taxon>
        <taxon>Actinomycetes</taxon>
        <taxon>Micromonosporales</taxon>
        <taxon>Micromonosporaceae</taxon>
        <taxon>Micromonospora</taxon>
    </lineage>
</organism>
<reference evidence="6 7" key="1">
    <citation type="submission" date="2018-05" db="EMBL/GenBank/DDBJ databases">
        <title>Micromonosporas from Atacama Desert.</title>
        <authorList>
            <person name="Carro L."/>
            <person name="Golinska P."/>
            <person name="Klenk H.-P."/>
            <person name="Goodfellow M."/>
        </authorList>
    </citation>
    <scope>NUCLEOTIDE SEQUENCE [LARGE SCALE GENOMIC DNA]</scope>
    <source>
        <strain evidence="6 7">4G51</strain>
    </source>
</reference>
<dbReference type="GO" id="GO:0005524">
    <property type="term" value="F:ATP binding"/>
    <property type="evidence" value="ECO:0007669"/>
    <property type="project" value="UniProtKB-KW"/>
</dbReference>
<dbReference type="SUPFAM" id="SSF50891">
    <property type="entry name" value="Cyclophilin-like"/>
    <property type="match status" value="1"/>
</dbReference>
<proteinExistence type="predicted"/>
<dbReference type="AlphaFoldDB" id="A0A317DDJ8"/>